<evidence type="ECO:0000256" key="1">
    <source>
        <dbReference type="ARBA" id="ARBA00000085"/>
    </source>
</evidence>
<evidence type="ECO:0000313" key="12">
    <source>
        <dbReference type="EMBL" id="MFC6334039.1"/>
    </source>
</evidence>
<dbReference type="PROSITE" id="PS50885">
    <property type="entry name" value="HAMP"/>
    <property type="match status" value="1"/>
</dbReference>
<dbReference type="InterPro" id="IPR010559">
    <property type="entry name" value="Sig_transdc_His_kin_internal"/>
</dbReference>
<gene>
    <name evidence="12" type="ORF">ACFP56_15530</name>
</gene>
<dbReference type="InterPro" id="IPR050640">
    <property type="entry name" value="Bact_2-comp_sensor_kinase"/>
</dbReference>
<dbReference type="GO" id="GO:0004673">
    <property type="term" value="F:protein histidine kinase activity"/>
    <property type="evidence" value="ECO:0007669"/>
    <property type="project" value="UniProtKB-EC"/>
</dbReference>
<dbReference type="SUPFAM" id="SSF55874">
    <property type="entry name" value="ATPase domain of HSP90 chaperone/DNA topoisomerase II/histidine kinase"/>
    <property type="match status" value="1"/>
</dbReference>
<evidence type="ECO:0000256" key="5">
    <source>
        <dbReference type="ARBA" id="ARBA00022553"/>
    </source>
</evidence>
<evidence type="ECO:0000256" key="4">
    <source>
        <dbReference type="ARBA" id="ARBA00022475"/>
    </source>
</evidence>
<evidence type="ECO:0000256" key="8">
    <source>
        <dbReference type="ARBA" id="ARBA00023012"/>
    </source>
</evidence>
<comment type="caution">
    <text evidence="12">The sequence shown here is derived from an EMBL/GenBank/DDBJ whole genome shotgun (WGS) entry which is preliminary data.</text>
</comment>
<keyword evidence="4" id="KW-1003">Cell membrane</keyword>
<dbReference type="Pfam" id="PF02518">
    <property type="entry name" value="HATPase_c"/>
    <property type="match status" value="1"/>
</dbReference>
<evidence type="ECO:0000256" key="10">
    <source>
        <dbReference type="SAM" id="Phobius"/>
    </source>
</evidence>
<keyword evidence="7 12" id="KW-0418">Kinase</keyword>
<organism evidence="12 13">
    <name type="scientific">Paenibacillus septentrionalis</name>
    <dbReference type="NCBI Taxonomy" id="429342"/>
    <lineage>
        <taxon>Bacteria</taxon>
        <taxon>Bacillati</taxon>
        <taxon>Bacillota</taxon>
        <taxon>Bacilli</taxon>
        <taxon>Bacillales</taxon>
        <taxon>Paenibacillaceae</taxon>
        <taxon>Paenibacillus</taxon>
    </lineage>
</organism>
<feature type="domain" description="HAMP" evidence="11">
    <location>
        <begin position="197"/>
        <end position="250"/>
    </location>
</feature>
<dbReference type="InterPro" id="IPR036890">
    <property type="entry name" value="HATPase_C_sf"/>
</dbReference>
<keyword evidence="6 12" id="KW-0808">Transferase</keyword>
<reference evidence="13" key="1">
    <citation type="journal article" date="2019" name="Int. J. Syst. Evol. Microbiol.">
        <title>The Global Catalogue of Microorganisms (GCM) 10K type strain sequencing project: providing services to taxonomists for standard genome sequencing and annotation.</title>
        <authorList>
            <consortium name="The Broad Institute Genomics Platform"/>
            <consortium name="The Broad Institute Genome Sequencing Center for Infectious Disease"/>
            <person name="Wu L."/>
            <person name="Ma J."/>
        </authorList>
    </citation>
    <scope>NUCLEOTIDE SEQUENCE [LARGE SCALE GENOMIC DNA]</scope>
    <source>
        <strain evidence="13">PCU 280</strain>
    </source>
</reference>
<evidence type="ECO:0000256" key="6">
    <source>
        <dbReference type="ARBA" id="ARBA00022679"/>
    </source>
</evidence>
<comment type="subcellular location">
    <subcellularLocation>
        <location evidence="2">Cell membrane</location>
        <topology evidence="2">Multi-pass membrane protein</topology>
    </subcellularLocation>
</comment>
<dbReference type="Gene3D" id="6.10.340.10">
    <property type="match status" value="1"/>
</dbReference>
<dbReference type="InterPro" id="IPR004358">
    <property type="entry name" value="Sig_transdc_His_kin-like_C"/>
</dbReference>
<dbReference type="Pfam" id="PF06580">
    <property type="entry name" value="His_kinase"/>
    <property type="match status" value="1"/>
</dbReference>
<keyword evidence="5" id="KW-0597">Phosphoprotein</keyword>
<accession>A0ABW1V6D7</accession>
<evidence type="ECO:0000256" key="7">
    <source>
        <dbReference type="ARBA" id="ARBA00022777"/>
    </source>
</evidence>
<dbReference type="PANTHER" id="PTHR34220">
    <property type="entry name" value="SENSOR HISTIDINE KINASE YPDA"/>
    <property type="match status" value="1"/>
</dbReference>
<dbReference type="InterPro" id="IPR003660">
    <property type="entry name" value="HAMP_dom"/>
</dbReference>
<dbReference type="SMART" id="SM00304">
    <property type="entry name" value="HAMP"/>
    <property type="match status" value="1"/>
</dbReference>
<name>A0ABW1V6D7_9BACL</name>
<dbReference type="InterPro" id="IPR003594">
    <property type="entry name" value="HATPase_dom"/>
</dbReference>
<dbReference type="PANTHER" id="PTHR34220:SF7">
    <property type="entry name" value="SENSOR HISTIDINE KINASE YPDA"/>
    <property type="match status" value="1"/>
</dbReference>
<evidence type="ECO:0000259" key="11">
    <source>
        <dbReference type="PROSITE" id="PS50885"/>
    </source>
</evidence>
<keyword evidence="10" id="KW-0812">Transmembrane</keyword>
<comment type="catalytic activity">
    <reaction evidence="1">
        <text>ATP + protein L-histidine = ADP + protein N-phospho-L-histidine.</text>
        <dbReference type="EC" id="2.7.13.3"/>
    </reaction>
</comment>
<keyword evidence="8" id="KW-0902">Two-component regulatory system</keyword>
<dbReference type="SMART" id="SM00387">
    <property type="entry name" value="HATPase_c"/>
    <property type="match status" value="1"/>
</dbReference>
<proteinExistence type="predicted"/>
<dbReference type="Pfam" id="PF00672">
    <property type="entry name" value="HAMP"/>
    <property type="match status" value="1"/>
</dbReference>
<keyword evidence="9 10" id="KW-0472">Membrane</keyword>
<evidence type="ECO:0000256" key="9">
    <source>
        <dbReference type="ARBA" id="ARBA00023136"/>
    </source>
</evidence>
<dbReference type="EMBL" id="JBHSTE010000005">
    <property type="protein sequence ID" value="MFC6334039.1"/>
    <property type="molecule type" value="Genomic_DNA"/>
</dbReference>
<dbReference type="RefSeq" id="WP_379236163.1">
    <property type="nucleotide sequence ID" value="NZ_JBHSTE010000005.1"/>
</dbReference>
<dbReference type="PRINTS" id="PR00344">
    <property type="entry name" value="BCTRLSENSOR"/>
</dbReference>
<evidence type="ECO:0000256" key="3">
    <source>
        <dbReference type="ARBA" id="ARBA00012438"/>
    </source>
</evidence>
<dbReference type="Proteomes" id="UP001596233">
    <property type="component" value="Unassembled WGS sequence"/>
</dbReference>
<protein>
    <recommendedName>
        <fullName evidence="3">histidine kinase</fullName>
        <ecNumber evidence="3">2.7.13.3</ecNumber>
    </recommendedName>
</protein>
<dbReference type="Gene3D" id="3.30.565.10">
    <property type="entry name" value="Histidine kinase-like ATPase, C-terminal domain"/>
    <property type="match status" value="1"/>
</dbReference>
<dbReference type="SUPFAM" id="SSF158472">
    <property type="entry name" value="HAMP domain-like"/>
    <property type="match status" value="1"/>
</dbReference>
<keyword evidence="13" id="KW-1185">Reference proteome</keyword>
<sequence>MRIRNLLFLVIPLLFLINSAISLLLLSSSHQINESFAKLKERLLVYEHINERVQQNIQLADQWLSTQSTEVFIAMQEGAIQLDTQLNHLISYGPPLQHEAEALSFWALIERYMEIEKQFIEVSVEEALLYAAYVDEAELLSSYIAEESYRMNSLELASFEQRYETIMQEAARLRASGIALLVGVTLLCLWFAYGISKTISEPIRQLVHTAEHISRGDLERPIVQYPKHSDFHVLGAAFQHMQNKLKNVIATEREALEKDKLIKEMELEVLKSQINPHFLFNSLNVMSKLALIEGAERTSDLTVAMANLLRYNLKQLDTPVPLRDEVKHANDYFYIQQARYRDRVQFHTEIDEQQLDTTVPVLTLQPLLENIFVHGIESLEQDAEITLRIEGDDQYTWVTIIDNGIGMNEQTKNQLLLYEQGPLASTAMPESHQSTGLGTRNVFRRLQLLYGEQHQVHINSSPGAGTSITLRIPRHKED</sequence>
<evidence type="ECO:0000313" key="13">
    <source>
        <dbReference type="Proteomes" id="UP001596233"/>
    </source>
</evidence>
<evidence type="ECO:0000256" key="2">
    <source>
        <dbReference type="ARBA" id="ARBA00004651"/>
    </source>
</evidence>
<dbReference type="CDD" id="cd06225">
    <property type="entry name" value="HAMP"/>
    <property type="match status" value="1"/>
</dbReference>
<feature type="transmembrane region" description="Helical" evidence="10">
    <location>
        <begin position="175"/>
        <end position="195"/>
    </location>
</feature>
<dbReference type="EC" id="2.7.13.3" evidence="3"/>
<keyword evidence="10" id="KW-1133">Transmembrane helix</keyword>